<dbReference type="AlphaFoldDB" id="A0AA86JT30"/>
<feature type="transmembrane region" description="Helical" evidence="7">
    <location>
        <begin position="171"/>
        <end position="187"/>
    </location>
</feature>
<keyword evidence="2" id="KW-0813">Transport</keyword>
<evidence type="ECO:0000256" key="1">
    <source>
        <dbReference type="ARBA" id="ARBA00004651"/>
    </source>
</evidence>
<protein>
    <recommendedName>
        <fullName evidence="10">MFS transporter</fullName>
    </recommendedName>
</protein>
<dbReference type="InterPro" id="IPR036259">
    <property type="entry name" value="MFS_trans_sf"/>
</dbReference>
<sequence>MVLIISLLYINNKLTVPILFIITFINSSLESFRAPASVSIKPYILKKQNLDLGMSFNSSCLQLSQLIGIASAPIISIIGISGSLIIDSITFFLCSCFIITLKYSDTSLKNEKITLKNSFFDFKMGFKFVMNKFILNLCIFCAIINALFVPIDSLSVVFVSDLNLGPEGISIMQIPLLIAMFLGGLIIQ</sequence>
<dbReference type="EMBL" id="CAKJVE010000003">
    <property type="protein sequence ID" value="CAG9702357.1"/>
    <property type="molecule type" value="Genomic_DNA"/>
</dbReference>
<evidence type="ECO:0000313" key="8">
    <source>
        <dbReference type="EMBL" id="CAG9702357.1"/>
    </source>
</evidence>
<evidence type="ECO:0008006" key="10">
    <source>
        <dbReference type="Google" id="ProtNLM"/>
    </source>
</evidence>
<keyword evidence="4 7" id="KW-0812">Transmembrane</keyword>
<dbReference type="Proteomes" id="UP000789738">
    <property type="component" value="Unassembled WGS sequence"/>
</dbReference>
<accession>A0AA86JT30</accession>
<dbReference type="GO" id="GO:0005886">
    <property type="term" value="C:plasma membrane"/>
    <property type="evidence" value="ECO:0007669"/>
    <property type="project" value="UniProtKB-SubCell"/>
</dbReference>
<evidence type="ECO:0000313" key="9">
    <source>
        <dbReference type="Proteomes" id="UP000789738"/>
    </source>
</evidence>
<evidence type="ECO:0000256" key="5">
    <source>
        <dbReference type="ARBA" id="ARBA00022989"/>
    </source>
</evidence>
<dbReference type="SUPFAM" id="SSF103473">
    <property type="entry name" value="MFS general substrate transporter"/>
    <property type="match status" value="1"/>
</dbReference>
<comment type="caution">
    <text evidence="8">The sequence shown here is derived from an EMBL/GenBank/DDBJ whole genome shotgun (WGS) entry which is preliminary data.</text>
</comment>
<evidence type="ECO:0000256" key="4">
    <source>
        <dbReference type="ARBA" id="ARBA00022692"/>
    </source>
</evidence>
<gene>
    <name evidence="8" type="ORF">CNEO_30011</name>
</gene>
<evidence type="ECO:0000256" key="7">
    <source>
        <dbReference type="SAM" id="Phobius"/>
    </source>
</evidence>
<dbReference type="PANTHER" id="PTHR43266:SF2">
    <property type="entry name" value="MAJOR FACILITATOR SUPERFAMILY (MFS) PROFILE DOMAIN-CONTAINING PROTEIN"/>
    <property type="match status" value="1"/>
</dbReference>
<feature type="transmembrane region" description="Helical" evidence="7">
    <location>
        <begin position="7"/>
        <end position="25"/>
    </location>
</feature>
<feature type="transmembrane region" description="Helical" evidence="7">
    <location>
        <begin position="74"/>
        <end position="101"/>
    </location>
</feature>
<keyword evidence="5 7" id="KW-1133">Transmembrane helix</keyword>
<dbReference type="GO" id="GO:0022857">
    <property type="term" value="F:transmembrane transporter activity"/>
    <property type="evidence" value="ECO:0007669"/>
    <property type="project" value="InterPro"/>
</dbReference>
<evidence type="ECO:0000256" key="3">
    <source>
        <dbReference type="ARBA" id="ARBA00022475"/>
    </source>
</evidence>
<dbReference type="Pfam" id="PF07690">
    <property type="entry name" value="MFS_1"/>
    <property type="match status" value="1"/>
</dbReference>
<keyword evidence="3" id="KW-1003">Cell membrane</keyword>
<dbReference type="InterPro" id="IPR011701">
    <property type="entry name" value="MFS"/>
</dbReference>
<evidence type="ECO:0000256" key="2">
    <source>
        <dbReference type="ARBA" id="ARBA00022448"/>
    </source>
</evidence>
<dbReference type="PANTHER" id="PTHR43266">
    <property type="entry name" value="MACROLIDE-EFFLUX PROTEIN"/>
    <property type="match status" value="1"/>
</dbReference>
<proteinExistence type="predicted"/>
<name>A0AA86JT30_9CLOT</name>
<organism evidence="8 9">
    <name type="scientific">Clostridium neonatale</name>
    <dbReference type="NCBI Taxonomy" id="137838"/>
    <lineage>
        <taxon>Bacteria</taxon>
        <taxon>Bacillati</taxon>
        <taxon>Bacillota</taxon>
        <taxon>Clostridia</taxon>
        <taxon>Eubacteriales</taxon>
        <taxon>Clostridiaceae</taxon>
        <taxon>Clostridium</taxon>
    </lineage>
</organism>
<keyword evidence="6 7" id="KW-0472">Membrane</keyword>
<feature type="transmembrane region" description="Helical" evidence="7">
    <location>
        <begin position="133"/>
        <end position="151"/>
    </location>
</feature>
<reference evidence="8" key="1">
    <citation type="submission" date="2021-10" db="EMBL/GenBank/DDBJ databases">
        <authorList>
            <person name="Mesa V."/>
        </authorList>
    </citation>
    <scope>NUCLEOTIDE SEQUENCE</scope>
    <source>
        <strain evidence="8">CC3_PB</strain>
    </source>
</reference>
<comment type="subcellular location">
    <subcellularLocation>
        <location evidence="1">Cell membrane</location>
        <topology evidence="1">Multi-pass membrane protein</topology>
    </subcellularLocation>
</comment>
<evidence type="ECO:0000256" key="6">
    <source>
        <dbReference type="ARBA" id="ARBA00023136"/>
    </source>
</evidence>